<dbReference type="GO" id="GO:0005886">
    <property type="term" value="C:plasma membrane"/>
    <property type="evidence" value="ECO:0007669"/>
    <property type="project" value="UniProtKB-SubCell"/>
</dbReference>
<evidence type="ECO:0000313" key="11">
    <source>
        <dbReference type="EMBL" id="KAB1649163.1"/>
    </source>
</evidence>
<feature type="transmembrane region" description="Helical" evidence="8">
    <location>
        <begin position="286"/>
        <end position="309"/>
    </location>
</feature>
<dbReference type="CDD" id="cd06261">
    <property type="entry name" value="TM_PBP2"/>
    <property type="match status" value="2"/>
</dbReference>
<feature type="transmembrane region" description="Helical" evidence="8">
    <location>
        <begin position="99"/>
        <end position="121"/>
    </location>
</feature>
<evidence type="ECO:0000313" key="12">
    <source>
        <dbReference type="Proteomes" id="UP000431744"/>
    </source>
</evidence>
<evidence type="ECO:0000256" key="9">
    <source>
        <dbReference type="SAM" id="MobiDB-lite"/>
    </source>
</evidence>
<evidence type="ECO:0000256" key="4">
    <source>
        <dbReference type="ARBA" id="ARBA00022519"/>
    </source>
</evidence>
<feature type="transmembrane region" description="Helical" evidence="8">
    <location>
        <begin position="393"/>
        <end position="417"/>
    </location>
</feature>
<dbReference type="RefSeq" id="WP_158027755.1">
    <property type="nucleotide sequence ID" value="NZ_BMHG01000001.1"/>
</dbReference>
<evidence type="ECO:0000256" key="2">
    <source>
        <dbReference type="ARBA" id="ARBA00022448"/>
    </source>
</evidence>
<keyword evidence="4" id="KW-0997">Cell inner membrane</keyword>
<feature type="transmembrane region" description="Helical" evidence="8">
    <location>
        <begin position="462"/>
        <end position="482"/>
    </location>
</feature>
<dbReference type="InterPro" id="IPR035906">
    <property type="entry name" value="MetI-like_sf"/>
</dbReference>
<keyword evidence="7 8" id="KW-0472">Membrane</keyword>
<feature type="transmembrane region" description="Helical" evidence="8">
    <location>
        <begin position="179"/>
        <end position="199"/>
    </location>
</feature>
<dbReference type="PANTHER" id="PTHR43357:SF4">
    <property type="entry name" value="INNER MEMBRANE ABC TRANSPORTER PERMEASE PROTEIN YDCV"/>
    <property type="match status" value="1"/>
</dbReference>
<dbReference type="AlphaFoldDB" id="A0A6H9WIU5"/>
<sequence length="618" mass="66021">MTGTITPPTRPTGPTTRAIANEPPPSRISAAWRGSRLGGKLLMALTMAILVLLFIYPPLLMIMAAFRRGPIAGQGEWTAAPFIEVMTNPATWVVTFNSIVLSVAVAVIALAFGTFFAWVAVRTTTPLRRWMTPIMAAILVVPSLFYGLGWYVTLNGSGAPVNMFLQEVFGLSGSPLGSGWPTLIFVVAFHVVPVGYLFMVGPMSRMDSALDDAARMNGAGRTSSFFTVTLPLLRPTIFGVMALMTSYGMTAFELPLLFGVPASPSILVFSTKVLNTYQETVVPEGWANYAGASSIGLILVLLVVVLVIAREILLRGRRYSTISGKGFRPEPRSYGRIQWVFLAIFALVVLLAGIIPVLQMVFSAFQNVAGVFSLGFTTANFEAVLTSRRTFQVIVTSLWVAALAGFLAACVALMLSWSTQRSGRVVRALAVVISWAPIAIPGVLVGLALLTAYMPVPGLQRLIGTPFMLVIGFIVVATPIATRAVEGGVVQISGELEESGRMAGASRSMTFLTVVLPLVMPSFFAGWFIASIGIAGNLALPVLLSSPSMRTAAVTAYDLYNQGNTAEAAALFLVLMVAIVVVGALAWLLMSGVVRLLKRARAIRIERALIEEGSVVYA</sequence>
<feature type="compositionally biased region" description="Low complexity" evidence="9">
    <location>
        <begin position="1"/>
        <end position="20"/>
    </location>
</feature>
<feature type="transmembrane region" description="Helical" evidence="8">
    <location>
        <begin position="133"/>
        <end position="153"/>
    </location>
</feature>
<feature type="transmembrane region" description="Helical" evidence="8">
    <location>
        <begin position="569"/>
        <end position="597"/>
    </location>
</feature>
<dbReference type="InterPro" id="IPR000515">
    <property type="entry name" value="MetI-like"/>
</dbReference>
<dbReference type="EMBL" id="WBJY01000001">
    <property type="protein sequence ID" value="KAB1649163.1"/>
    <property type="molecule type" value="Genomic_DNA"/>
</dbReference>
<dbReference type="PANTHER" id="PTHR43357">
    <property type="entry name" value="INNER MEMBRANE ABC TRANSPORTER PERMEASE PROTEIN YDCV"/>
    <property type="match status" value="1"/>
</dbReference>
<comment type="subcellular location">
    <subcellularLocation>
        <location evidence="1">Cell inner membrane</location>
        <topology evidence="1">Multi-pass membrane protein</topology>
    </subcellularLocation>
    <subcellularLocation>
        <location evidence="8">Cell membrane</location>
        <topology evidence="8">Multi-pass membrane protein</topology>
    </subcellularLocation>
</comment>
<keyword evidence="3" id="KW-1003">Cell membrane</keyword>
<evidence type="ECO:0000256" key="8">
    <source>
        <dbReference type="RuleBase" id="RU363032"/>
    </source>
</evidence>
<evidence type="ECO:0000256" key="3">
    <source>
        <dbReference type="ARBA" id="ARBA00022475"/>
    </source>
</evidence>
<evidence type="ECO:0000256" key="1">
    <source>
        <dbReference type="ARBA" id="ARBA00004429"/>
    </source>
</evidence>
<feature type="transmembrane region" description="Helical" evidence="8">
    <location>
        <begin position="429"/>
        <end position="450"/>
    </location>
</feature>
<keyword evidence="6 8" id="KW-1133">Transmembrane helix</keyword>
<evidence type="ECO:0000256" key="7">
    <source>
        <dbReference type="ARBA" id="ARBA00023136"/>
    </source>
</evidence>
<accession>A0A6H9WIU5</accession>
<proteinExistence type="inferred from homology"/>
<name>A0A6H9WIU5_9MICO</name>
<evidence type="ECO:0000259" key="10">
    <source>
        <dbReference type="PROSITE" id="PS50928"/>
    </source>
</evidence>
<comment type="similarity">
    <text evidence="8">Belongs to the binding-protein-dependent transport system permease family.</text>
</comment>
<feature type="transmembrane region" description="Helical" evidence="8">
    <location>
        <begin position="225"/>
        <end position="247"/>
    </location>
</feature>
<keyword evidence="2 8" id="KW-0813">Transport</keyword>
<dbReference type="Gene3D" id="1.10.3720.10">
    <property type="entry name" value="MetI-like"/>
    <property type="match status" value="2"/>
</dbReference>
<dbReference type="Proteomes" id="UP000431744">
    <property type="component" value="Unassembled WGS sequence"/>
</dbReference>
<feature type="domain" description="ABC transmembrane type-1" evidence="10">
    <location>
        <begin position="95"/>
        <end position="310"/>
    </location>
</feature>
<dbReference type="GO" id="GO:0055085">
    <property type="term" value="P:transmembrane transport"/>
    <property type="evidence" value="ECO:0007669"/>
    <property type="project" value="InterPro"/>
</dbReference>
<evidence type="ECO:0000256" key="5">
    <source>
        <dbReference type="ARBA" id="ARBA00022692"/>
    </source>
</evidence>
<dbReference type="Pfam" id="PF00528">
    <property type="entry name" value="BPD_transp_1"/>
    <property type="match status" value="2"/>
</dbReference>
<protein>
    <submittedName>
        <fullName evidence="11">Iron ABC transporter permease</fullName>
    </submittedName>
</protein>
<reference evidence="11 12" key="1">
    <citation type="submission" date="2019-09" db="EMBL/GenBank/DDBJ databases">
        <title>Phylogeny of genus Pseudoclavibacter and closely related genus.</title>
        <authorList>
            <person name="Li Y."/>
        </authorList>
    </citation>
    <scope>NUCLEOTIDE SEQUENCE [LARGE SCALE GENOMIC DNA]</scope>
    <source>
        <strain evidence="11 12">EGI 60007</strain>
    </source>
</reference>
<dbReference type="OrthoDB" id="9804629at2"/>
<gene>
    <name evidence="11" type="ORF">F8O04_02465</name>
</gene>
<feature type="domain" description="ABC transmembrane type-1" evidence="10">
    <location>
        <begin position="394"/>
        <end position="586"/>
    </location>
</feature>
<keyword evidence="12" id="KW-1185">Reference proteome</keyword>
<keyword evidence="5 8" id="KW-0812">Transmembrane</keyword>
<feature type="transmembrane region" description="Helical" evidence="8">
    <location>
        <begin position="337"/>
        <end position="358"/>
    </location>
</feature>
<feature type="transmembrane region" description="Helical" evidence="8">
    <location>
        <begin position="41"/>
        <end position="66"/>
    </location>
</feature>
<organism evidence="11 12">
    <name type="scientific">Pseudoclavibacter endophyticus</name>
    <dbReference type="NCBI Taxonomy" id="1778590"/>
    <lineage>
        <taxon>Bacteria</taxon>
        <taxon>Bacillati</taxon>
        <taxon>Actinomycetota</taxon>
        <taxon>Actinomycetes</taxon>
        <taxon>Micrococcales</taxon>
        <taxon>Microbacteriaceae</taxon>
        <taxon>Pseudoclavibacter</taxon>
    </lineage>
</organism>
<evidence type="ECO:0000256" key="6">
    <source>
        <dbReference type="ARBA" id="ARBA00022989"/>
    </source>
</evidence>
<dbReference type="PROSITE" id="PS50928">
    <property type="entry name" value="ABC_TM1"/>
    <property type="match status" value="2"/>
</dbReference>
<dbReference type="SUPFAM" id="SSF161098">
    <property type="entry name" value="MetI-like"/>
    <property type="match status" value="2"/>
</dbReference>
<comment type="caution">
    <text evidence="11">The sequence shown here is derived from an EMBL/GenBank/DDBJ whole genome shotgun (WGS) entry which is preliminary data.</text>
</comment>
<feature type="region of interest" description="Disordered" evidence="9">
    <location>
        <begin position="1"/>
        <end position="23"/>
    </location>
</feature>